<proteinExistence type="predicted"/>
<evidence type="ECO:0000313" key="3">
    <source>
        <dbReference type="Proteomes" id="UP000321046"/>
    </source>
</evidence>
<keyword evidence="1" id="KW-0732">Signal</keyword>
<feature type="signal peptide" evidence="1">
    <location>
        <begin position="1"/>
        <end position="22"/>
    </location>
</feature>
<feature type="non-terminal residue" evidence="2">
    <location>
        <position position="131"/>
    </location>
</feature>
<sequence>MLMPLRNLLILTMITLVTSVVACSSTPPPANEVPSSQAPAENPRAEVLAMIQEANELWEARHTPESLRLALSTYDDALARHLDEALLDERAHFDLQLRRARAYAFAARAALAGDAPASAEAARAARSGEEA</sequence>
<dbReference type="Proteomes" id="UP000321046">
    <property type="component" value="Unassembled WGS sequence"/>
</dbReference>
<evidence type="ECO:0008006" key="4">
    <source>
        <dbReference type="Google" id="ProtNLM"/>
    </source>
</evidence>
<dbReference type="AlphaFoldDB" id="A0A5C6XGN7"/>
<gene>
    <name evidence="2" type="ORF">FRC96_06650</name>
</gene>
<reference evidence="2 3" key="1">
    <citation type="submission" date="2019-08" db="EMBL/GenBank/DDBJ databases">
        <title>Bradymonadales sp. TMQ2.</title>
        <authorList>
            <person name="Liang Q."/>
        </authorList>
    </citation>
    <scope>NUCLEOTIDE SEQUENCE [LARGE SCALE GENOMIC DNA]</scope>
    <source>
        <strain evidence="2 3">TMQ2</strain>
    </source>
</reference>
<dbReference type="RefSeq" id="WP_146973727.1">
    <property type="nucleotide sequence ID" value="NZ_VOSL01000028.1"/>
</dbReference>
<organism evidence="2 3">
    <name type="scientific">Lujinxingia vulgaris</name>
    <dbReference type="NCBI Taxonomy" id="2600176"/>
    <lineage>
        <taxon>Bacteria</taxon>
        <taxon>Deltaproteobacteria</taxon>
        <taxon>Bradymonadales</taxon>
        <taxon>Lujinxingiaceae</taxon>
        <taxon>Lujinxingia</taxon>
    </lineage>
</organism>
<dbReference type="PROSITE" id="PS51257">
    <property type="entry name" value="PROKAR_LIPOPROTEIN"/>
    <property type="match status" value="1"/>
</dbReference>
<protein>
    <recommendedName>
        <fullName evidence="4">DUF4398 domain-containing protein</fullName>
    </recommendedName>
</protein>
<accession>A0A5C6XGN7</accession>
<evidence type="ECO:0000313" key="2">
    <source>
        <dbReference type="EMBL" id="TXD39697.1"/>
    </source>
</evidence>
<dbReference type="EMBL" id="VOSL01000028">
    <property type="protein sequence ID" value="TXD39697.1"/>
    <property type="molecule type" value="Genomic_DNA"/>
</dbReference>
<feature type="chain" id="PRO_5022827585" description="DUF4398 domain-containing protein" evidence="1">
    <location>
        <begin position="23"/>
        <end position="131"/>
    </location>
</feature>
<evidence type="ECO:0000256" key="1">
    <source>
        <dbReference type="SAM" id="SignalP"/>
    </source>
</evidence>
<name>A0A5C6XGN7_9DELT</name>
<comment type="caution">
    <text evidence="2">The sequence shown here is derived from an EMBL/GenBank/DDBJ whole genome shotgun (WGS) entry which is preliminary data.</text>
</comment>